<protein>
    <submittedName>
        <fullName evidence="1">Uncharacterized protein</fullName>
    </submittedName>
</protein>
<accession>A0ABW3H626</accession>
<dbReference type="Proteomes" id="UP001596977">
    <property type="component" value="Unassembled WGS sequence"/>
</dbReference>
<evidence type="ECO:0000313" key="2">
    <source>
        <dbReference type="Proteomes" id="UP001596977"/>
    </source>
</evidence>
<proteinExistence type="predicted"/>
<name>A0ABW3H626_9SPHN</name>
<organism evidence="1 2">
    <name type="scientific">Sphingomonas canadensis</name>
    <dbReference type="NCBI Taxonomy" id="1219257"/>
    <lineage>
        <taxon>Bacteria</taxon>
        <taxon>Pseudomonadati</taxon>
        <taxon>Pseudomonadota</taxon>
        <taxon>Alphaproteobacteria</taxon>
        <taxon>Sphingomonadales</taxon>
        <taxon>Sphingomonadaceae</taxon>
        <taxon>Sphingomonas</taxon>
    </lineage>
</organism>
<evidence type="ECO:0000313" key="1">
    <source>
        <dbReference type="EMBL" id="MFD0944739.1"/>
    </source>
</evidence>
<gene>
    <name evidence="1" type="ORF">ACFQ1E_00145</name>
</gene>
<sequence>MLLSLAFQDTDTRPAAKPEKVCRMMDPPIGSRLGRRKVCKTREEWQEADRDAVRALRDASANQRRD</sequence>
<keyword evidence="2" id="KW-1185">Reference proteome</keyword>
<dbReference type="EMBL" id="JBHTJG010000001">
    <property type="protein sequence ID" value="MFD0944739.1"/>
    <property type="molecule type" value="Genomic_DNA"/>
</dbReference>
<reference evidence="2" key="1">
    <citation type="journal article" date="2019" name="Int. J. Syst. Evol. Microbiol.">
        <title>The Global Catalogue of Microorganisms (GCM) 10K type strain sequencing project: providing services to taxonomists for standard genome sequencing and annotation.</title>
        <authorList>
            <consortium name="The Broad Institute Genomics Platform"/>
            <consortium name="The Broad Institute Genome Sequencing Center for Infectious Disease"/>
            <person name="Wu L."/>
            <person name="Ma J."/>
        </authorList>
    </citation>
    <scope>NUCLEOTIDE SEQUENCE [LARGE SCALE GENOMIC DNA]</scope>
    <source>
        <strain evidence="2">CCUG 62982</strain>
    </source>
</reference>
<comment type="caution">
    <text evidence="1">The sequence shown here is derived from an EMBL/GenBank/DDBJ whole genome shotgun (WGS) entry which is preliminary data.</text>
</comment>
<dbReference type="RefSeq" id="WP_264942973.1">
    <property type="nucleotide sequence ID" value="NZ_JAPDRA010000001.1"/>
</dbReference>